<name>A0A0F9NNB5_9ZZZZ</name>
<dbReference type="EMBL" id="LAZR01003909">
    <property type="protein sequence ID" value="KKN13567.1"/>
    <property type="molecule type" value="Genomic_DNA"/>
</dbReference>
<comment type="caution">
    <text evidence="1">The sequence shown here is derived from an EMBL/GenBank/DDBJ whole genome shotgun (WGS) entry which is preliminary data.</text>
</comment>
<organism evidence="1">
    <name type="scientific">marine sediment metagenome</name>
    <dbReference type="NCBI Taxonomy" id="412755"/>
    <lineage>
        <taxon>unclassified sequences</taxon>
        <taxon>metagenomes</taxon>
        <taxon>ecological metagenomes</taxon>
    </lineage>
</organism>
<reference evidence="1" key="1">
    <citation type="journal article" date="2015" name="Nature">
        <title>Complex archaea that bridge the gap between prokaryotes and eukaryotes.</title>
        <authorList>
            <person name="Spang A."/>
            <person name="Saw J.H."/>
            <person name="Jorgensen S.L."/>
            <person name="Zaremba-Niedzwiedzka K."/>
            <person name="Martijn J."/>
            <person name="Lind A.E."/>
            <person name="van Eijk R."/>
            <person name="Schleper C."/>
            <person name="Guy L."/>
            <person name="Ettema T.J."/>
        </authorList>
    </citation>
    <scope>NUCLEOTIDE SEQUENCE</scope>
</reference>
<evidence type="ECO:0000313" key="1">
    <source>
        <dbReference type="EMBL" id="KKN13567.1"/>
    </source>
</evidence>
<accession>A0A0F9NNB5</accession>
<sequence>MSRFELLKFGRHRVGKLYWDKITIVYGREQKKPFLRIKTLNGLKLTIFQDSFTVQPKEQMDDKCYIRRLPPNFVRIEFYGDFEWNVNLKELRKDN</sequence>
<gene>
    <name evidence="1" type="ORF">LCGC14_1005000</name>
</gene>
<proteinExistence type="predicted"/>
<dbReference type="AlphaFoldDB" id="A0A0F9NNB5"/>
<protein>
    <submittedName>
        <fullName evidence="1">Uncharacterized protein</fullName>
    </submittedName>
</protein>